<dbReference type="EMBL" id="VRMN01000016">
    <property type="protein sequence ID" value="KAA8491136.1"/>
    <property type="molecule type" value="Genomic_DNA"/>
</dbReference>
<dbReference type="AlphaFoldDB" id="A0A5J4YI48"/>
<dbReference type="OrthoDB" id="2530521at2759"/>
<keyword evidence="3 4" id="KW-0413">Isomerase</keyword>
<dbReference type="PROSITE" id="PS01096">
    <property type="entry name" value="PPIC_PPIASE_1"/>
    <property type="match status" value="1"/>
</dbReference>
<reference evidence="9" key="1">
    <citation type="journal article" date="2019" name="Nat. Commun.">
        <title>Expansion of phycobilisome linker gene families in mesophilic red algae.</title>
        <authorList>
            <person name="Lee J."/>
            <person name="Kim D."/>
            <person name="Bhattacharya D."/>
            <person name="Yoon H.S."/>
        </authorList>
    </citation>
    <scope>NUCLEOTIDE SEQUENCE [LARGE SCALE GENOMIC DNA]</scope>
    <source>
        <strain evidence="9">CCMP 1328</strain>
    </source>
</reference>
<dbReference type="Gene3D" id="3.10.50.40">
    <property type="match status" value="1"/>
</dbReference>
<feature type="compositionally biased region" description="Basic and acidic residues" evidence="6">
    <location>
        <begin position="7"/>
        <end position="23"/>
    </location>
</feature>
<sequence>MTSVTRVLREGPNRGRPPSEETTRVEHSVGAICEACCKSLVVGQLNYCHMNTVPDYLTIDVQKQNLAAIRRSSETVEASHLLVKHRGSRRPASWKNDNITISREEALAILKGFEKQIREGKVDFGELASHESDCSSAKNRGSLGRFGRGEMQKAFEDVAFGLKVGEMSGPVDTDSGVHLILRTG</sequence>
<dbReference type="EC" id="5.2.1.8" evidence="5"/>
<feature type="domain" description="PpiC" evidence="7">
    <location>
        <begin position="73"/>
        <end position="184"/>
    </location>
</feature>
<dbReference type="PANTHER" id="PTHR10657">
    <property type="entry name" value="PEPTIDYL-PROLYL CIS-TRANS ISOMERASE"/>
    <property type="match status" value="1"/>
</dbReference>
<dbReference type="SUPFAM" id="SSF54534">
    <property type="entry name" value="FKBP-like"/>
    <property type="match status" value="1"/>
</dbReference>
<evidence type="ECO:0000313" key="9">
    <source>
        <dbReference type="Proteomes" id="UP000324585"/>
    </source>
</evidence>
<feature type="region of interest" description="Disordered" evidence="6">
    <location>
        <begin position="1"/>
        <end position="23"/>
    </location>
</feature>
<dbReference type="GO" id="GO:0005829">
    <property type="term" value="C:cytosol"/>
    <property type="evidence" value="ECO:0007669"/>
    <property type="project" value="TreeGrafter"/>
</dbReference>
<accession>A0A5J4YI48</accession>
<gene>
    <name evidence="8" type="ORF">FVE85_4553</name>
</gene>
<evidence type="ECO:0000256" key="4">
    <source>
        <dbReference type="PROSITE-ProRule" id="PRU00278"/>
    </source>
</evidence>
<proteinExistence type="predicted"/>
<dbReference type="Proteomes" id="UP000324585">
    <property type="component" value="Unassembled WGS sequence"/>
</dbReference>
<dbReference type="InterPro" id="IPR000297">
    <property type="entry name" value="PPIase_PpiC"/>
</dbReference>
<evidence type="ECO:0000256" key="1">
    <source>
        <dbReference type="ARBA" id="ARBA00000971"/>
    </source>
</evidence>
<dbReference type="InterPro" id="IPR023058">
    <property type="entry name" value="PPIase_PpiC_CS"/>
</dbReference>
<evidence type="ECO:0000256" key="6">
    <source>
        <dbReference type="SAM" id="MobiDB-lite"/>
    </source>
</evidence>
<comment type="caution">
    <text evidence="8">The sequence shown here is derived from an EMBL/GenBank/DDBJ whole genome shotgun (WGS) entry which is preliminary data.</text>
</comment>
<keyword evidence="2 4" id="KW-0697">Rotamase</keyword>
<evidence type="ECO:0000256" key="5">
    <source>
        <dbReference type="RuleBase" id="RU363014"/>
    </source>
</evidence>
<dbReference type="GO" id="GO:0005634">
    <property type="term" value="C:nucleus"/>
    <property type="evidence" value="ECO:0007669"/>
    <property type="project" value="TreeGrafter"/>
</dbReference>
<keyword evidence="9" id="KW-1185">Reference proteome</keyword>
<dbReference type="FunFam" id="3.10.50.40:FF:000010">
    <property type="entry name" value="Peptidyl-prolyl cis-trans isomerase Pin1"/>
    <property type="match status" value="1"/>
</dbReference>
<name>A0A5J4YI48_PORPP</name>
<dbReference type="Pfam" id="PF00639">
    <property type="entry name" value="Rotamase"/>
    <property type="match status" value="1"/>
</dbReference>
<evidence type="ECO:0000313" key="8">
    <source>
        <dbReference type="EMBL" id="KAA8491136.1"/>
    </source>
</evidence>
<dbReference type="InterPro" id="IPR046357">
    <property type="entry name" value="PPIase_dom_sf"/>
</dbReference>
<evidence type="ECO:0000259" key="7">
    <source>
        <dbReference type="PROSITE" id="PS50198"/>
    </source>
</evidence>
<dbReference type="InterPro" id="IPR051370">
    <property type="entry name" value="PPIase_Pin1"/>
</dbReference>
<protein>
    <recommendedName>
        <fullName evidence="5">Peptidyl-prolyl cis-trans isomerase</fullName>
        <ecNumber evidence="5">5.2.1.8</ecNumber>
    </recommendedName>
</protein>
<evidence type="ECO:0000256" key="2">
    <source>
        <dbReference type="ARBA" id="ARBA00023110"/>
    </source>
</evidence>
<dbReference type="GO" id="GO:0003755">
    <property type="term" value="F:peptidyl-prolyl cis-trans isomerase activity"/>
    <property type="evidence" value="ECO:0007669"/>
    <property type="project" value="UniProtKB-UniRule"/>
</dbReference>
<evidence type="ECO:0000256" key="3">
    <source>
        <dbReference type="ARBA" id="ARBA00023235"/>
    </source>
</evidence>
<comment type="catalytic activity">
    <reaction evidence="1 5">
        <text>[protein]-peptidylproline (omega=180) = [protein]-peptidylproline (omega=0)</text>
        <dbReference type="Rhea" id="RHEA:16237"/>
        <dbReference type="Rhea" id="RHEA-COMP:10747"/>
        <dbReference type="Rhea" id="RHEA-COMP:10748"/>
        <dbReference type="ChEBI" id="CHEBI:83833"/>
        <dbReference type="ChEBI" id="CHEBI:83834"/>
        <dbReference type="EC" id="5.2.1.8"/>
    </reaction>
</comment>
<dbReference type="PANTHER" id="PTHR10657:SF4">
    <property type="entry name" value="PEPTIDYL-PROLYL CIS-TRANS ISOMERASE-RELATED"/>
    <property type="match status" value="1"/>
</dbReference>
<organism evidence="8 9">
    <name type="scientific">Porphyridium purpureum</name>
    <name type="common">Red alga</name>
    <name type="synonym">Porphyridium cruentum</name>
    <dbReference type="NCBI Taxonomy" id="35688"/>
    <lineage>
        <taxon>Eukaryota</taxon>
        <taxon>Rhodophyta</taxon>
        <taxon>Bangiophyceae</taxon>
        <taxon>Porphyridiales</taxon>
        <taxon>Porphyridiaceae</taxon>
        <taxon>Porphyridium</taxon>
    </lineage>
</organism>
<dbReference type="PROSITE" id="PS50198">
    <property type="entry name" value="PPIC_PPIASE_2"/>
    <property type="match status" value="1"/>
</dbReference>